<dbReference type="CDD" id="cd22534">
    <property type="entry name" value="KH-II_Era"/>
    <property type="match status" value="1"/>
</dbReference>
<name>A0A6J6WEN8_9ZZZZ</name>
<dbReference type="Gene3D" id="3.40.50.300">
    <property type="entry name" value="P-loop containing nucleotide triphosphate hydrolases"/>
    <property type="match status" value="1"/>
</dbReference>
<dbReference type="PROSITE" id="PS50823">
    <property type="entry name" value="KH_TYPE_2"/>
    <property type="match status" value="1"/>
</dbReference>
<dbReference type="InterPro" id="IPR004044">
    <property type="entry name" value="KH_dom_type_2"/>
</dbReference>
<dbReference type="GO" id="GO:0005525">
    <property type="term" value="F:GTP binding"/>
    <property type="evidence" value="ECO:0007669"/>
    <property type="project" value="UniProtKB-KW"/>
</dbReference>
<dbReference type="HAMAP" id="MF_00367">
    <property type="entry name" value="GTPase_Era"/>
    <property type="match status" value="1"/>
</dbReference>
<evidence type="ECO:0000256" key="2">
    <source>
        <dbReference type="ARBA" id="ARBA00022741"/>
    </source>
</evidence>
<dbReference type="GO" id="GO:0000028">
    <property type="term" value="P:ribosomal small subunit assembly"/>
    <property type="evidence" value="ECO:0007669"/>
    <property type="project" value="TreeGrafter"/>
</dbReference>
<dbReference type="PRINTS" id="PR00326">
    <property type="entry name" value="GTP1OBG"/>
</dbReference>
<dbReference type="InterPro" id="IPR005225">
    <property type="entry name" value="Small_GTP-bd"/>
</dbReference>
<dbReference type="SUPFAM" id="SSF52540">
    <property type="entry name" value="P-loop containing nucleoside triphosphate hydrolases"/>
    <property type="match status" value="1"/>
</dbReference>
<keyword evidence="4" id="KW-0342">GTP-binding</keyword>
<dbReference type="NCBIfam" id="TIGR00436">
    <property type="entry name" value="era"/>
    <property type="match status" value="1"/>
</dbReference>
<protein>
    <submittedName>
        <fullName evidence="7">Unannotated protein</fullName>
    </submittedName>
</protein>
<reference evidence="7" key="1">
    <citation type="submission" date="2020-05" db="EMBL/GenBank/DDBJ databases">
        <authorList>
            <person name="Chiriac C."/>
            <person name="Salcher M."/>
            <person name="Ghai R."/>
            <person name="Kavagutti S V."/>
        </authorList>
    </citation>
    <scope>NUCLEOTIDE SEQUENCE</scope>
</reference>
<dbReference type="AlphaFoldDB" id="A0A6J6WEN8"/>
<dbReference type="SUPFAM" id="SSF54814">
    <property type="entry name" value="Prokaryotic type KH domain (KH-domain type II)"/>
    <property type="match status" value="1"/>
</dbReference>
<evidence type="ECO:0000313" key="7">
    <source>
        <dbReference type="EMBL" id="CAB4782549.1"/>
    </source>
</evidence>
<dbReference type="PANTHER" id="PTHR42698">
    <property type="entry name" value="GTPASE ERA"/>
    <property type="match status" value="1"/>
</dbReference>
<dbReference type="EMBL" id="CAFAAB010000058">
    <property type="protein sequence ID" value="CAB4782549.1"/>
    <property type="molecule type" value="Genomic_DNA"/>
</dbReference>
<dbReference type="InterPro" id="IPR030388">
    <property type="entry name" value="G_ERA_dom"/>
</dbReference>
<dbReference type="NCBIfam" id="TIGR00231">
    <property type="entry name" value="small_GTP"/>
    <property type="match status" value="1"/>
</dbReference>
<sequence>MTRSGFVAILGRPNVGKSTLLNAIVGAKVSITSSTPHTTRNQVRGIWTEGDVQVIFVDTPGIHRPKSSLGGRMNNTARASTSGVDMVVGVIEARGEIGPGDRQVLSAMLEAAGEHGPLPLVLVNKIDRTAHEDIAKHLLAATVVIDELAEKLGAQKAAKRVEYFPLSAKIGRGVPEFVEFVAARMPEGPFFYPEDEVSDVSEMHYIAELVREQLFRKMREEIPHSLHCRVAEYEFPNVTVEILVERDSQKGMVIGKGGLVLKDVGTEVRKQMPEGTFLELRVRVEPGWQGRDEMLDRFGY</sequence>
<dbReference type="InterPro" id="IPR015946">
    <property type="entry name" value="KH_dom-like_a/b"/>
</dbReference>
<feature type="domain" description="KH type-2" evidence="5">
    <location>
        <begin position="210"/>
        <end position="286"/>
    </location>
</feature>
<keyword evidence="2" id="KW-0547">Nucleotide-binding</keyword>
<dbReference type="InterPro" id="IPR006073">
    <property type="entry name" value="GTP-bd"/>
</dbReference>
<proteinExistence type="inferred from homology"/>
<dbReference type="PROSITE" id="PS51713">
    <property type="entry name" value="G_ERA"/>
    <property type="match status" value="1"/>
</dbReference>
<evidence type="ECO:0000259" key="6">
    <source>
        <dbReference type="PROSITE" id="PS51713"/>
    </source>
</evidence>
<dbReference type="NCBIfam" id="NF000908">
    <property type="entry name" value="PRK00089.1"/>
    <property type="match status" value="1"/>
</dbReference>
<evidence type="ECO:0000256" key="3">
    <source>
        <dbReference type="ARBA" id="ARBA00022884"/>
    </source>
</evidence>
<dbReference type="InterPro" id="IPR027417">
    <property type="entry name" value="P-loop_NTPase"/>
</dbReference>
<evidence type="ECO:0000259" key="5">
    <source>
        <dbReference type="PROSITE" id="PS50823"/>
    </source>
</evidence>
<organism evidence="7">
    <name type="scientific">freshwater metagenome</name>
    <dbReference type="NCBI Taxonomy" id="449393"/>
    <lineage>
        <taxon>unclassified sequences</taxon>
        <taxon>metagenomes</taxon>
        <taxon>ecological metagenomes</taxon>
    </lineage>
</organism>
<dbReference type="InterPro" id="IPR009019">
    <property type="entry name" value="KH_sf_prok-type"/>
</dbReference>
<feature type="domain" description="Era-type G" evidence="6">
    <location>
        <begin position="3"/>
        <end position="187"/>
    </location>
</feature>
<keyword evidence="3" id="KW-0694">RNA-binding</keyword>
<dbReference type="Pfam" id="PF07650">
    <property type="entry name" value="KH_2"/>
    <property type="match status" value="1"/>
</dbReference>
<comment type="similarity">
    <text evidence="1">Belongs to the TRAFAC class TrmE-Era-EngA-EngB-Septin-like GTPase superfamily. Era GTPase family.</text>
</comment>
<dbReference type="PANTHER" id="PTHR42698:SF1">
    <property type="entry name" value="GTPASE ERA, MITOCHONDRIAL"/>
    <property type="match status" value="1"/>
</dbReference>
<evidence type="ECO:0000256" key="4">
    <source>
        <dbReference type="ARBA" id="ARBA00023134"/>
    </source>
</evidence>
<accession>A0A6J6WEN8</accession>
<dbReference type="Pfam" id="PF01926">
    <property type="entry name" value="MMR_HSR1"/>
    <property type="match status" value="1"/>
</dbReference>
<dbReference type="GO" id="GO:0005829">
    <property type="term" value="C:cytosol"/>
    <property type="evidence" value="ECO:0007669"/>
    <property type="project" value="TreeGrafter"/>
</dbReference>
<evidence type="ECO:0000256" key="1">
    <source>
        <dbReference type="ARBA" id="ARBA00007921"/>
    </source>
</evidence>
<dbReference type="Gene3D" id="3.30.300.20">
    <property type="match status" value="1"/>
</dbReference>
<dbReference type="GO" id="GO:0019843">
    <property type="term" value="F:rRNA binding"/>
    <property type="evidence" value="ECO:0007669"/>
    <property type="project" value="TreeGrafter"/>
</dbReference>
<gene>
    <name evidence="7" type="ORF">UFOPK2958_00637</name>
</gene>
<dbReference type="InterPro" id="IPR005662">
    <property type="entry name" value="GTPase_Era-like"/>
</dbReference>
<dbReference type="GO" id="GO:0043024">
    <property type="term" value="F:ribosomal small subunit binding"/>
    <property type="evidence" value="ECO:0007669"/>
    <property type="project" value="TreeGrafter"/>
</dbReference>
<dbReference type="CDD" id="cd04163">
    <property type="entry name" value="Era"/>
    <property type="match status" value="1"/>
</dbReference>